<dbReference type="EMBL" id="DRQG01000117">
    <property type="protein sequence ID" value="HGY56602.1"/>
    <property type="molecule type" value="Genomic_DNA"/>
</dbReference>
<reference evidence="1" key="1">
    <citation type="journal article" date="2020" name="mSystems">
        <title>Genome- and Community-Level Interaction Insights into Carbon Utilization and Element Cycling Functions of Hydrothermarchaeota in Hydrothermal Sediment.</title>
        <authorList>
            <person name="Zhou Z."/>
            <person name="Liu Y."/>
            <person name="Xu W."/>
            <person name="Pan J."/>
            <person name="Luo Z.H."/>
            <person name="Li M."/>
        </authorList>
    </citation>
    <scope>NUCLEOTIDE SEQUENCE [LARGE SCALE GENOMIC DNA]</scope>
    <source>
        <strain evidence="1">HyVt-577</strain>
    </source>
</reference>
<dbReference type="Proteomes" id="UP000885779">
    <property type="component" value="Unassembled WGS sequence"/>
</dbReference>
<accession>A0A7V4UEU5</accession>
<sequence>MRKIFLIATVVFLFGHSGRTQTVMLHNLPGNSTSFSVKFQHPFFTRTGSPLYSGIYEVFVNTPIGEKYGLEMAVPFSYSSMEGFYEDGVGNVYIGLQTRKAFADNAGSSGAFGLFLPTAYSKTEIFGSLANFINYYKYVSETVTIYGNYAYRTYTPTNVMVTFEIGPALTIPISDEGRDANLLLHYGGGLGFELQKITLFTELTGLMIINEYSRELSDRFTHSFGFGMQYKGHNFRPAIFFNLYLKENLSDVVDGVLSLKIEVGRD</sequence>
<gene>
    <name evidence="1" type="ORF">ENK44_12910</name>
</gene>
<dbReference type="AlphaFoldDB" id="A0A7V4UEU5"/>
<organism evidence="1">
    <name type="scientific">Caldithrix abyssi</name>
    <dbReference type="NCBI Taxonomy" id="187145"/>
    <lineage>
        <taxon>Bacteria</taxon>
        <taxon>Pseudomonadati</taxon>
        <taxon>Calditrichota</taxon>
        <taxon>Calditrichia</taxon>
        <taxon>Calditrichales</taxon>
        <taxon>Calditrichaceae</taxon>
        <taxon>Caldithrix</taxon>
    </lineage>
</organism>
<comment type="caution">
    <text evidence="1">The sequence shown here is derived from an EMBL/GenBank/DDBJ whole genome shotgun (WGS) entry which is preliminary data.</text>
</comment>
<name>A0A7V4UEU5_CALAY</name>
<proteinExistence type="predicted"/>
<evidence type="ECO:0000313" key="1">
    <source>
        <dbReference type="EMBL" id="HGY56602.1"/>
    </source>
</evidence>
<protein>
    <submittedName>
        <fullName evidence="1">Uncharacterized protein</fullName>
    </submittedName>
</protein>